<dbReference type="EMBL" id="BMIW01000034">
    <property type="protein sequence ID" value="GGG12758.1"/>
    <property type="molecule type" value="Genomic_DNA"/>
</dbReference>
<feature type="domain" description="FAS1-like dehydratase" evidence="1">
    <location>
        <begin position="57"/>
        <end position="114"/>
    </location>
</feature>
<dbReference type="RefSeq" id="WP_120461995.1">
    <property type="nucleotide sequence ID" value="NZ_BMIW01000034.1"/>
</dbReference>
<accession>A0ABQ1W3F4</accession>
<keyword evidence="3" id="KW-1185">Reference proteome</keyword>
<evidence type="ECO:0000313" key="2">
    <source>
        <dbReference type="EMBL" id="GGG12758.1"/>
    </source>
</evidence>
<organism evidence="2 3">
    <name type="scientific">Paenibacillus aceti</name>
    <dbReference type="NCBI Taxonomy" id="1820010"/>
    <lineage>
        <taxon>Bacteria</taxon>
        <taxon>Bacillati</taxon>
        <taxon>Bacillota</taxon>
        <taxon>Bacilli</taxon>
        <taxon>Bacillales</taxon>
        <taxon>Paenibacillaceae</taxon>
        <taxon>Paenibacillus</taxon>
    </lineage>
</organism>
<reference evidence="3" key="1">
    <citation type="journal article" date="2019" name="Int. J. Syst. Evol. Microbiol.">
        <title>The Global Catalogue of Microorganisms (GCM) 10K type strain sequencing project: providing services to taxonomists for standard genome sequencing and annotation.</title>
        <authorList>
            <consortium name="The Broad Institute Genomics Platform"/>
            <consortium name="The Broad Institute Genome Sequencing Center for Infectious Disease"/>
            <person name="Wu L."/>
            <person name="Ma J."/>
        </authorList>
    </citation>
    <scope>NUCLEOTIDE SEQUENCE [LARGE SCALE GENOMIC DNA]</scope>
    <source>
        <strain evidence="3">CGMCC 1.15420</strain>
    </source>
</reference>
<dbReference type="SUPFAM" id="SSF54637">
    <property type="entry name" value="Thioesterase/thiol ester dehydrase-isomerase"/>
    <property type="match status" value="1"/>
</dbReference>
<dbReference type="Proteomes" id="UP000608420">
    <property type="component" value="Unassembled WGS sequence"/>
</dbReference>
<dbReference type="InterPro" id="IPR039569">
    <property type="entry name" value="FAS1-like_DH_region"/>
</dbReference>
<dbReference type="Pfam" id="PF13452">
    <property type="entry name" value="FAS1_DH_region"/>
    <property type="match status" value="1"/>
</dbReference>
<dbReference type="Gene3D" id="3.10.129.10">
    <property type="entry name" value="Hotdog Thioesterase"/>
    <property type="match status" value="1"/>
</dbReference>
<gene>
    <name evidence="2" type="ORF">GCM10010913_38200</name>
</gene>
<evidence type="ECO:0000259" key="1">
    <source>
        <dbReference type="Pfam" id="PF13452"/>
    </source>
</evidence>
<dbReference type="InterPro" id="IPR029069">
    <property type="entry name" value="HotDog_dom_sf"/>
</dbReference>
<name>A0ABQ1W3F4_9BACL</name>
<protein>
    <recommendedName>
        <fullName evidence="1">FAS1-like dehydratase domain-containing protein</fullName>
    </recommendedName>
</protein>
<sequence length="126" mass="13988">MNRLHRRLHISAESIAEYASSIEAPLQRINGLLIAPAGMPIIFWKAAEIPWLPADCILIHGSQQFWYEAPITAGMTLDCELSLSKMEHKMGRQSRLTLYTHKLICKCDGSLIVTAETVLIGVGDEA</sequence>
<comment type="caution">
    <text evidence="2">The sequence shown here is derived from an EMBL/GenBank/DDBJ whole genome shotgun (WGS) entry which is preliminary data.</text>
</comment>
<proteinExistence type="predicted"/>
<evidence type="ECO:0000313" key="3">
    <source>
        <dbReference type="Proteomes" id="UP000608420"/>
    </source>
</evidence>